<name>A0AAD5XGZ5_9FUNG</name>
<evidence type="ECO:0000313" key="2">
    <source>
        <dbReference type="Proteomes" id="UP001211907"/>
    </source>
</evidence>
<keyword evidence="2" id="KW-1185">Reference proteome</keyword>
<comment type="caution">
    <text evidence="1">The sequence shown here is derived from an EMBL/GenBank/DDBJ whole genome shotgun (WGS) entry which is preliminary data.</text>
</comment>
<sequence>MFDKETQQLHEMRTQTKIALAAMREAQHARIDPAGYTRTGTPLSQSSVDTLPATNRNMQTQLTGKKRLTSSGLLQDPAIDRLFGMTTGNKKNSSRAMRHPAAFNTSPRIDSTHEKPAMNNLQSLTRAEIERLRRRSPSPIFQFHNERLKYNVKSTLEKDDEYYRNIQQFRVSHPNLCINEVEAKRPERKADLYKHPPKPDNTVLTTQITRKIEHREKDINVHTTGFFAINDRLFPERVQHSPFMGDRGLSAAEEPPVK</sequence>
<dbReference type="AlphaFoldDB" id="A0AAD5XGZ5"/>
<dbReference type="EMBL" id="JADGJH010000062">
    <property type="protein sequence ID" value="KAJ3140046.1"/>
    <property type="molecule type" value="Genomic_DNA"/>
</dbReference>
<protein>
    <submittedName>
        <fullName evidence="1">Uncharacterized protein</fullName>
    </submittedName>
</protein>
<evidence type="ECO:0000313" key="1">
    <source>
        <dbReference type="EMBL" id="KAJ3140046.1"/>
    </source>
</evidence>
<accession>A0AAD5XGZ5</accession>
<proteinExistence type="predicted"/>
<gene>
    <name evidence="1" type="ORF">HK100_010891</name>
</gene>
<organism evidence="1 2">
    <name type="scientific">Physocladia obscura</name>
    <dbReference type="NCBI Taxonomy" id="109957"/>
    <lineage>
        <taxon>Eukaryota</taxon>
        <taxon>Fungi</taxon>
        <taxon>Fungi incertae sedis</taxon>
        <taxon>Chytridiomycota</taxon>
        <taxon>Chytridiomycota incertae sedis</taxon>
        <taxon>Chytridiomycetes</taxon>
        <taxon>Chytridiales</taxon>
        <taxon>Chytriomycetaceae</taxon>
        <taxon>Physocladia</taxon>
    </lineage>
</organism>
<reference evidence="1" key="1">
    <citation type="submission" date="2020-05" db="EMBL/GenBank/DDBJ databases">
        <title>Phylogenomic resolution of chytrid fungi.</title>
        <authorList>
            <person name="Stajich J.E."/>
            <person name="Amses K."/>
            <person name="Simmons R."/>
            <person name="Seto K."/>
            <person name="Myers J."/>
            <person name="Bonds A."/>
            <person name="Quandt C.A."/>
            <person name="Barry K."/>
            <person name="Liu P."/>
            <person name="Grigoriev I."/>
            <person name="Longcore J.E."/>
            <person name="James T.Y."/>
        </authorList>
    </citation>
    <scope>NUCLEOTIDE SEQUENCE</scope>
    <source>
        <strain evidence="1">JEL0513</strain>
    </source>
</reference>
<dbReference type="Proteomes" id="UP001211907">
    <property type="component" value="Unassembled WGS sequence"/>
</dbReference>